<keyword evidence="8 16" id="KW-0328">Glycosyltransferase</keyword>
<evidence type="ECO:0000256" key="6">
    <source>
        <dbReference type="ARBA" id="ARBA00022490"/>
    </source>
</evidence>
<evidence type="ECO:0000313" key="16">
    <source>
        <dbReference type="EMBL" id="RWX74237.1"/>
    </source>
</evidence>
<organism evidence="16 17">
    <name type="scientific">Methanosuratincola subterraneus</name>
    <dbReference type="NCBI Taxonomy" id="2593994"/>
    <lineage>
        <taxon>Archaea</taxon>
        <taxon>Thermoproteota</taxon>
        <taxon>Methanosuratincolia</taxon>
        <taxon>Candidatus Methanomethylicales</taxon>
        <taxon>Candidatus Methanomethylicaceae</taxon>
        <taxon>Candidatus Methanosuratincola (ex Vanwonterghem et al. 2016)</taxon>
    </lineage>
</organism>
<evidence type="ECO:0000256" key="1">
    <source>
        <dbReference type="ARBA" id="ARBA00000915"/>
    </source>
</evidence>
<dbReference type="GO" id="GO:0005524">
    <property type="term" value="F:ATP binding"/>
    <property type="evidence" value="ECO:0007669"/>
    <property type="project" value="UniProtKB-KW"/>
</dbReference>
<protein>
    <recommendedName>
        <fullName evidence="5 14">ATP phosphoribosyltransferase</fullName>
        <ecNumber evidence="4 14">2.4.2.17</ecNumber>
    </recommendedName>
</protein>
<dbReference type="FunFam" id="3.40.190.10:FF:000008">
    <property type="entry name" value="ATP phosphoribosyltransferase"/>
    <property type="match status" value="1"/>
</dbReference>
<dbReference type="PANTHER" id="PTHR21403:SF10">
    <property type="entry name" value="ATP PHOSPHORIBOSYLTRANSFERASE"/>
    <property type="match status" value="1"/>
</dbReference>
<dbReference type="InterPro" id="IPR018198">
    <property type="entry name" value="ATP_PRibTrfase_CS"/>
</dbReference>
<keyword evidence="12" id="KW-0368">Histidine biosynthesis</keyword>
<keyword evidence="6" id="KW-0963">Cytoplasm</keyword>
<evidence type="ECO:0000256" key="14">
    <source>
        <dbReference type="NCBIfam" id="TIGR00070"/>
    </source>
</evidence>
<dbReference type="GO" id="GO:0003879">
    <property type="term" value="F:ATP phosphoribosyltransferase activity"/>
    <property type="evidence" value="ECO:0007669"/>
    <property type="project" value="UniProtKB-UniRule"/>
</dbReference>
<keyword evidence="9 16" id="KW-0808">Transferase</keyword>
<evidence type="ECO:0000256" key="13">
    <source>
        <dbReference type="ARBA" id="ARBA00024861"/>
    </source>
</evidence>
<evidence type="ECO:0000256" key="4">
    <source>
        <dbReference type="ARBA" id="ARBA00011946"/>
    </source>
</evidence>
<keyword evidence="10" id="KW-0547">Nucleotide-binding</keyword>
<reference evidence="16 17" key="1">
    <citation type="submission" date="2018-12" db="EMBL/GenBank/DDBJ databases">
        <title>The complete genome of the methanogenic archaea of the candidate phylum Verstraetearchaeota, obtained from the metagenome of underground thermal water.</title>
        <authorList>
            <person name="Kadnikov V.V."/>
            <person name="Mardanov A.V."/>
            <person name="Beletsky A.V."/>
            <person name="Karnachuk O.V."/>
            <person name="Ravin N.V."/>
        </authorList>
    </citation>
    <scope>NUCLEOTIDE SEQUENCE [LARGE SCALE GENOMIC DNA]</scope>
    <source>
        <strain evidence="16">Ch88</strain>
    </source>
</reference>
<accession>A0A3S3VDN0</accession>
<evidence type="ECO:0000256" key="3">
    <source>
        <dbReference type="ARBA" id="ARBA00004667"/>
    </source>
</evidence>
<dbReference type="PANTHER" id="PTHR21403">
    <property type="entry name" value="ATP PHOSPHORIBOSYLTRANSFERASE ATP-PRTASE"/>
    <property type="match status" value="1"/>
</dbReference>
<dbReference type="Gene3D" id="3.40.190.10">
    <property type="entry name" value="Periplasmic binding protein-like II"/>
    <property type="match status" value="2"/>
</dbReference>
<dbReference type="GO" id="GO:0000105">
    <property type="term" value="P:L-histidine biosynthetic process"/>
    <property type="evidence" value="ECO:0007669"/>
    <property type="project" value="UniProtKB-UniRule"/>
</dbReference>
<dbReference type="NCBIfam" id="TIGR00070">
    <property type="entry name" value="hisG"/>
    <property type="match status" value="1"/>
</dbReference>
<evidence type="ECO:0000259" key="15">
    <source>
        <dbReference type="Pfam" id="PF01634"/>
    </source>
</evidence>
<evidence type="ECO:0000256" key="12">
    <source>
        <dbReference type="ARBA" id="ARBA00023102"/>
    </source>
</evidence>
<evidence type="ECO:0000256" key="7">
    <source>
        <dbReference type="ARBA" id="ARBA00022605"/>
    </source>
</evidence>
<dbReference type="InterPro" id="IPR013820">
    <property type="entry name" value="ATP_PRibTrfase_cat"/>
</dbReference>
<dbReference type="InterPro" id="IPR001348">
    <property type="entry name" value="ATP_PRibTrfase_HisG"/>
</dbReference>
<proteinExistence type="predicted"/>
<dbReference type="EMBL" id="RXGA01000001">
    <property type="protein sequence ID" value="RWX74237.1"/>
    <property type="molecule type" value="Genomic_DNA"/>
</dbReference>
<evidence type="ECO:0000256" key="11">
    <source>
        <dbReference type="ARBA" id="ARBA00022840"/>
    </source>
</evidence>
<sequence>MPPETKERLVFAVPNKGRMRDPALRLLESAGIKWLGEERAYLSKTTDPEIDILSVRAADIPVYVYYGIADLGITGRDIVAETGLEVYELADLGFGCCDLVVAVSKDSGIRSPSEIPHGSKIATEFPNVAKAYFDEIGIQVETITLKGAVEIAPRLGLAIAIVDISSTGATLEKNRLSAIGKVMSSSARLICNKISYKTKYDKVEAITNKLKGLSP</sequence>
<feature type="domain" description="ATP phosphoribosyltransferase catalytic" evidence="15">
    <location>
        <begin position="56"/>
        <end position="212"/>
    </location>
</feature>
<keyword evidence="11" id="KW-0067">ATP-binding</keyword>
<evidence type="ECO:0000256" key="2">
    <source>
        <dbReference type="ARBA" id="ARBA00004496"/>
    </source>
</evidence>
<keyword evidence="7" id="KW-0028">Amino-acid biosynthesis</keyword>
<dbReference type="EC" id="2.4.2.17" evidence="4 14"/>
<evidence type="ECO:0000256" key="5">
    <source>
        <dbReference type="ARBA" id="ARBA00020998"/>
    </source>
</evidence>
<evidence type="ECO:0000256" key="8">
    <source>
        <dbReference type="ARBA" id="ARBA00022676"/>
    </source>
</evidence>
<name>A0A3S3VDN0_METS7</name>
<evidence type="ECO:0000256" key="10">
    <source>
        <dbReference type="ARBA" id="ARBA00022741"/>
    </source>
</evidence>
<evidence type="ECO:0000313" key="17">
    <source>
        <dbReference type="Proteomes" id="UP000288215"/>
    </source>
</evidence>
<dbReference type="Pfam" id="PF01634">
    <property type="entry name" value="HisG"/>
    <property type="match status" value="1"/>
</dbReference>
<dbReference type="AlphaFoldDB" id="A0A3S3VDN0"/>
<comment type="catalytic activity">
    <reaction evidence="1">
        <text>1-(5-phospho-beta-D-ribosyl)-ATP + diphosphate = 5-phospho-alpha-D-ribose 1-diphosphate + ATP</text>
        <dbReference type="Rhea" id="RHEA:18473"/>
        <dbReference type="ChEBI" id="CHEBI:30616"/>
        <dbReference type="ChEBI" id="CHEBI:33019"/>
        <dbReference type="ChEBI" id="CHEBI:58017"/>
        <dbReference type="ChEBI" id="CHEBI:73183"/>
        <dbReference type="EC" id="2.4.2.17"/>
    </reaction>
</comment>
<comment type="caution">
    <text evidence="16">The sequence shown here is derived from an EMBL/GenBank/DDBJ whole genome shotgun (WGS) entry which is preliminary data.</text>
</comment>
<evidence type="ECO:0000256" key="9">
    <source>
        <dbReference type="ARBA" id="ARBA00022679"/>
    </source>
</evidence>
<comment type="function">
    <text evidence="13">Catalyzes the condensation of ATP and 5-phosphoribose 1-diphosphate to form N'-(5'-phosphoribosyl)-ATP (PR-ATP). Has a crucial role in the pathway because the rate of histidine biosynthesis seems to be controlled primarily by regulation of HisG enzymatic activity.</text>
</comment>
<comment type="pathway">
    <text evidence="3">Amino-acid biosynthesis; L-histidine biosynthesis; L-histidine from 5-phospho-alpha-D-ribose 1-diphosphate: step 1/9.</text>
</comment>
<gene>
    <name evidence="16" type="ORF">Metus_0262</name>
</gene>
<dbReference type="PROSITE" id="PS01316">
    <property type="entry name" value="ATP_P_PHORIBOSYLTR"/>
    <property type="match status" value="1"/>
</dbReference>
<dbReference type="SUPFAM" id="SSF53850">
    <property type="entry name" value="Periplasmic binding protein-like II"/>
    <property type="match status" value="1"/>
</dbReference>
<dbReference type="UniPathway" id="UPA00031">
    <property type="reaction ID" value="UER00006"/>
</dbReference>
<comment type="subcellular location">
    <subcellularLocation>
        <location evidence="2">Cytoplasm</location>
    </subcellularLocation>
</comment>
<dbReference type="Proteomes" id="UP000288215">
    <property type="component" value="Unassembled WGS sequence"/>
</dbReference>
<dbReference type="GO" id="GO:0005737">
    <property type="term" value="C:cytoplasm"/>
    <property type="evidence" value="ECO:0007669"/>
    <property type="project" value="UniProtKB-SubCell"/>
</dbReference>